<accession>A0A975QK20</accession>
<dbReference type="KEGG" id="nec:KGD82_22840"/>
<dbReference type="InterPro" id="IPR029058">
    <property type="entry name" value="AB_hydrolase_fold"/>
</dbReference>
<dbReference type="GO" id="GO:0016787">
    <property type="term" value="F:hydrolase activity"/>
    <property type="evidence" value="ECO:0007669"/>
    <property type="project" value="UniProtKB-KW"/>
</dbReference>
<dbReference type="InterPro" id="IPR000073">
    <property type="entry name" value="AB_hydrolase_1"/>
</dbReference>
<protein>
    <submittedName>
        <fullName evidence="2">Alpha/beta hydrolase</fullName>
    </submittedName>
</protein>
<evidence type="ECO:0000313" key="2">
    <source>
        <dbReference type="EMBL" id="QVJ01068.1"/>
    </source>
</evidence>
<dbReference type="SUPFAM" id="SSF53474">
    <property type="entry name" value="alpha/beta-Hydrolases"/>
    <property type="match status" value="1"/>
</dbReference>
<evidence type="ECO:0000259" key="1">
    <source>
        <dbReference type="Pfam" id="PF12697"/>
    </source>
</evidence>
<feature type="domain" description="AB hydrolase-1" evidence="1">
    <location>
        <begin position="16"/>
        <end position="219"/>
    </location>
</feature>
<name>A0A975QK20_9ACTN</name>
<dbReference type="RefSeq" id="WP_378746407.1">
    <property type="nucleotide sequence ID" value="NZ_CBDRIY010000042.1"/>
</dbReference>
<keyword evidence="2" id="KW-0378">Hydrolase</keyword>
<dbReference type="EMBL" id="CP074402">
    <property type="protein sequence ID" value="QVJ01068.1"/>
    <property type="molecule type" value="Genomic_DNA"/>
</dbReference>
<organism evidence="2 3">
    <name type="scientific">Nocardiopsis eucommiae</name>
    <dbReference type="NCBI Taxonomy" id="2831970"/>
    <lineage>
        <taxon>Bacteria</taxon>
        <taxon>Bacillati</taxon>
        <taxon>Actinomycetota</taxon>
        <taxon>Actinomycetes</taxon>
        <taxon>Streptosporangiales</taxon>
        <taxon>Nocardiopsidaceae</taxon>
        <taxon>Nocardiopsis</taxon>
    </lineage>
</organism>
<dbReference type="Gene3D" id="3.40.50.1820">
    <property type="entry name" value="alpha/beta hydrolase"/>
    <property type="match status" value="1"/>
</dbReference>
<keyword evidence="3" id="KW-1185">Reference proteome</keyword>
<reference evidence="2" key="1">
    <citation type="submission" date="2021-05" db="EMBL/GenBank/DDBJ databases">
        <authorList>
            <person name="Kaiqin L."/>
            <person name="Jian G."/>
        </authorList>
    </citation>
    <scope>NUCLEOTIDE SEQUENCE</scope>
    <source>
        <strain evidence="2">HDS5</strain>
    </source>
</reference>
<sequence>MRLATHTSGAGDRRAVLVHGGTSLHRTWHGVEAELLRRGYQVTGVDLRGHGASPRGTYTVEALRQDLVDTLRPGAELVMGHSIGCLALSLALDHLRPGRAVHVDPAFRIPPQPEGASERLSVAVATADADRVRELHPGWSDEDVRIELAGFAATDPDFHTWVIDHVAGEDHFPKTAEVPSLAVIAGVGSPIGVEGARVLAERGFTVRTVEGAGHHVHRDDLPGLLAALDGWI</sequence>
<proteinExistence type="predicted"/>
<dbReference type="Pfam" id="PF12697">
    <property type="entry name" value="Abhydrolase_6"/>
    <property type="match status" value="1"/>
</dbReference>
<evidence type="ECO:0000313" key="3">
    <source>
        <dbReference type="Proteomes" id="UP000682416"/>
    </source>
</evidence>
<dbReference type="Proteomes" id="UP000682416">
    <property type="component" value="Chromosome"/>
</dbReference>
<dbReference type="AlphaFoldDB" id="A0A975QK20"/>
<gene>
    <name evidence="2" type="ORF">KGD82_22840</name>
</gene>